<evidence type="ECO:0000256" key="8">
    <source>
        <dbReference type="SAM" id="Phobius"/>
    </source>
</evidence>
<dbReference type="SUPFAM" id="SSF69318">
    <property type="entry name" value="Integrin alpha N-terminal domain"/>
    <property type="match status" value="2"/>
</dbReference>
<dbReference type="Pfam" id="PF13517">
    <property type="entry name" value="FG-GAP_3"/>
    <property type="match status" value="2"/>
</dbReference>
<comment type="similarity">
    <text evidence="2">Belongs to the TIP family.</text>
</comment>
<sequence>MRICLRRRRLSYLFFIASLALFAAPTTALWPFPPKRFSRNALVSAGTLGLDDGDGRVIAFGDFDGDHFVDVITLASDQHTISVHLWNHDDFSFRRSASFRHPQRVYNVVPGDYTHDGKLDLLVMAQGASNAQLSLFVYISMPGGGFYTNPLELPPSTPAQPIPFDSDGQMRIDLLGIQPGIPQLAMWKNVWNVSDPSGPLYEITNAPFSGPQCRIANPHSNAAVDLNGDCVADIFLVCDDGPGQKSFQIWVSNPDGNYTLAQSGLLPTGTQSVVFADMDRDGAIDLLITTCGIISRSTGLGTDCALNIAYNTQLPLCASSSSFPLASNPAAAAPCRHPAALCVADPHFSFSFSGPNYVSVPISDLLEGGPRLHVLDTSFSPSQPILPRPGDANLDGFPDLLLIAEGRVHLLLSVPCGRGIPGCSVAGARRGWREMRKGVDALSSITDARVAVFVDLDEDGTLDVMVRRTGEQGAGHVLFIQNNFDYDAFFMKAVLLNGACSSGWCQPENSSLARYPPSGASTSGVSYKYTILDTSGRRSAAQVPQLPQTSYQSLNTPYAFFGLGRTNNYIENLFAGAAHGRVAALEMVIPNSKIVINPGATQDEWHKELYLRPGQWIPWVGVTVLGTMVALAGVVLVLHLNEKREDEMERRRASHHINFDAL</sequence>
<dbReference type="GO" id="GO:0005886">
    <property type="term" value="C:plasma membrane"/>
    <property type="evidence" value="ECO:0007669"/>
    <property type="project" value="TreeGrafter"/>
</dbReference>
<keyword evidence="7" id="KW-0325">Glycoprotein</keyword>
<dbReference type="EMBL" id="WHVB01000022">
    <property type="protein sequence ID" value="KAF8471613.1"/>
    <property type="molecule type" value="Genomic_DNA"/>
</dbReference>
<evidence type="ECO:0000313" key="12">
    <source>
        <dbReference type="Proteomes" id="UP000759537"/>
    </source>
</evidence>
<dbReference type="PANTHER" id="PTHR13412">
    <property type="entry name" value="T-CELL IMMUNOMODULATORY PROTEIN HOMOLOG"/>
    <property type="match status" value="1"/>
</dbReference>
<name>A0A9P5JZ56_9AGAM</name>
<proteinExistence type="inferred from homology"/>
<organism evidence="11 12">
    <name type="scientific">Russula ochroleuca</name>
    <dbReference type="NCBI Taxonomy" id="152965"/>
    <lineage>
        <taxon>Eukaryota</taxon>
        <taxon>Fungi</taxon>
        <taxon>Dikarya</taxon>
        <taxon>Basidiomycota</taxon>
        <taxon>Agaricomycotina</taxon>
        <taxon>Agaricomycetes</taxon>
        <taxon>Russulales</taxon>
        <taxon>Russulaceae</taxon>
        <taxon>Russula</taxon>
    </lineage>
</organism>
<feature type="domain" description="T-cell immunomodulatory protein TIP C2" evidence="10">
    <location>
        <begin position="517"/>
        <end position="610"/>
    </location>
</feature>
<dbReference type="Gene3D" id="2.130.10.130">
    <property type="entry name" value="Integrin alpha, N-terminal"/>
    <property type="match status" value="1"/>
</dbReference>
<evidence type="ECO:0000256" key="2">
    <source>
        <dbReference type="ARBA" id="ARBA00006496"/>
    </source>
</evidence>
<evidence type="ECO:0000256" key="3">
    <source>
        <dbReference type="ARBA" id="ARBA00022692"/>
    </source>
</evidence>
<evidence type="ECO:0000256" key="1">
    <source>
        <dbReference type="ARBA" id="ARBA00004479"/>
    </source>
</evidence>
<dbReference type="Pfam" id="PF23122">
    <property type="entry name" value="C2_ITFG1"/>
    <property type="match status" value="1"/>
</dbReference>
<evidence type="ECO:0000256" key="7">
    <source>
        <dbReference type="ARBA" id="ARBA00023180"/>
    </source>
</evidence>
<keyword evidence="4 9" id="KW-0732">Signal</keyword>
<keyword evidence="6 8" id="KW-0472">Membrane</keyword>
<comment type="subcellular location">
    <subcellularLocation>
        <location evidence="1">Membrane</location>
        <topology evidence="1">Single-pass type I membrane protein</topology>
    </subcellularLocation>
</comment>
<comment type="caution">
    <text evidence="11">The sequence shown here is derived from an EMBL/GenBank/DDBJ whole genome shotgun (WGS) entry which is preliminary data.</text>
</comment>
<evidence type="ECO:0000259" key="10">
    <source>
        <dbReference type="Pfam" id="PF23122"/>
    </source>
</evidence>
<dbReference type="InterPro" id="IPR028994">
    <property type="entry name" value="Integrin_alpha_N"/>
</dbReference>
<accession>A0A9P5JZ56</accession>
<feature type="signal peptide" evidence="9">
    <location>
        <begin position="1"/>
        <end position="28"/>
    </location>
</feature>
<dbReference type="AlphaFoldDB" id="A0A9P5JZ56"/>
<dbReference type="PANTHER" id="PTHR13412:SF0">
    <property type="entry name" value="T-CELL IMMUNOMODULATORY PROTEIN"/>
    <property type="match status" value="1"/>
</dbReference>
<evidence type="ECO:0000256" key="9">
    <source>
        <dbReference type="SAM" id="SignalP"/>
    </source>
</evidence>
<dbReference type="InterPro" id="IPR057089">
    <property type="entry name" value="C2_TIP"/>
</dbReference>
<keyword evidence="12" id="KW-1185">Reference proteome</keyword>
<evidence type="ECO:0000256" key="5">
    <source>
        <dbReference type="ARBA" id="ARBA00022989"/>
    </source>
</evidence>
<keyword evidence="3 8" id="KW-0812">Transmembrane</keyword>
<feature type="transmembrane region" description="Helical" evidence="8">
    <location>
        <begin position="616"/>
        <end position="640"/>
    </location>
</feature>
<protein>
    <recommendedName>
        <fullName evidence="10">T-cell immunomodulatory protein TIP C2 domain-containing protein</fullName>
    </recommendedName>
</protein>
<evidence type="ECO:0000256" key="4">
    <source>
        <dbReference type="ARBA" id="ARBA00022729"/>
    </source>
</evidence>
<evidence type="ECO:0000256" key="6">
    <source>
        <dbReference type="ARBA" id="ARBA00023136"/>
    </source>
</evidence>
<reference evidence="11" key="2">
    <citation type="journal article" date="2020" name="Nat. Commun.">
        <title>Large-scale genome sequencing of mycorrhizal fungi provides insights into the early evolution of symbiotic traits.</title>
        <authorList>
            <person name="Miyauchi S."/>
            <person name="Kiss E."/>
            <person name="Kuo A."/>
            <person name="Drula E."/>
            <person name="Kohler A."/>
            <person name="Sanchez-Garcia M."/>
            <person name="Morin E."/>
            <person name="Andreopoulos B."/>
            <person name="Barry K.W."/>
            <person name="Bonito G."/>
            <person name="Buee M."/>
            <person name="Carver A."/>
            <person name="Chen C."/>
            <person name="Cichocki N."/>
            <person name="Clum A."/>
            <person name="Culley D."/>
            <person name="Crous P.W."/>
            <person name="Fauchery L."/>
            <person name="Girlanda M."/>
            <person name="Hayes R.D."/>
            <person name="Keri Z."/>
            <person name="LaButti K."/>
            <person name="Lipzen A."/>
            <person name="Lombard V."/>
            <person name="Magnuson J."/>
            <person name="Maillard F."/>
            <person name="Murat C."/>
            <person name="Nolan M."/>
            <person name="Ohm R.A."/>
            <person name="Pangilinan J."/>
            <person name="Pereira M.F."/>
            <person name="Perotto S."/>
            <person name="Peter M."/>
            <person name="Pfister S."/>
            <person name="Riley R."/>
            <person name="Sitrit Y."/>
            <person name="Stielow J.B."/>
            <person name="Szollosi G."/>
            <person name="Zifcakova L."/>
            <person name="Stursova M."/>
            <person name="Spatafora J.W."/>
            <person name="Tedersoo L."/>
            <person name="Vaario L.M."/>
            <person name="Yamada A."/>
            <person name="Yan M."/>
            <person name="Wang P."/>
            <person name="Xu J."/>
            <person name="Bruns T."/>
            <person name="Baldrian P."/>
            <person name="Vilgalys R."/>
            <person name="Dunand C."/>
            <person name="Henrissat B."/>
            <person name="Grigoriev I.V."/>
            <person name="Hibbett D."/>
            <person name="Nagy L.G."/>
            <person name="Martin F.M."/>
        </authorList>
    </citation>
    <scope>NUCLEOTIDE SEQUENCE</scope>
    <source>
        <strain evidence="11">Prilba</strain>
    </source>
</reference>
<dbReference type="Proteomes" id="UP000759537">
    <property type="component" value="Unassembled WGS sequence"/>
</dbReference>
<reference evidence="11" key="1">
    <citation type="submission" date="2019-10" db="EMBL/GenBank/DDBJ databases">
        <authorList>
            <consortium name="DOE Joint Genome Institute"/>
            <person name="Kuo A."/>
            <person name="Miyauchi S."/>
            <person name="Kiss E."/>
            <person name="Drula E."/>
            <person name="Kohler A."/>
            <person name="Sanchez-Garcia M."/>
            <person name="Andreopoulos B."/>
            <person name="Barry K.W."/>
            <person name="Bonito G."/>
            <person name="Buee M."/>
            <person name="Carver A."/>
            <person name="Chen C."/>
            <person name="Cichocki N."/>
            <person name="Clum A."/>
            <person name="Culley D."/>
            <person name="Crous P.W."/>
            <person name="Fauchery L."/>
            <person name="Girlanda M."/>
            <person name="Hayes R."/>
            <person name="Keri Z."/>
            <person name="LaButti K."/>
            <person name="Lipzen A."/>
            <person name="Lombard V."/>
            <person name="Magnuson J."/>
            <person name="Maillard F."/>
            <person name="Morin E."/>
            <person name="Murat C."/>
            <person name="Nolan M."/>
            <person name="Ohm R."/>
            <person name="Pangilinan J."/>
            <person name="Pereira M."/>
            <person name="Perotto S."/>
            <person name="Peter M."/>
            <person name="Riley R."/>
            <person name="Sitrit Y."/>
            <person name="Stielow B."/>
            <person name="Szollosi G."/>
            <person name="Zifcakova L."/>
            <person name="Stursova M."/>
            <person name="Spatafora J.W."/>
            <person name="Tedersoo L."/>
            <person name="Vaario L.-M."/>
            <person name="Yamada A."/>
            <person name="Yan M."/>
            <person name="Wang P."/>
            <person name="Xu J."/>
            <person name="Bruns T."/>
            <person name="Baldrian P."/>
            <person name="Vilgalys R."/>
            <person name="Henrissat B."/>
            <person name="Grigoriev I.V."/>
            <person name="Hibbett D."/>
            <person name="Nagy L.G."/>
            <person name="Martin F.M."/>
        </authorList>
    </citation>
    <scope>NUCLEOTIDE SEQUENCE</scope>
    <source>
        <strain evidence="11">Prilba</strain>
    </source>
</reference>
<dbReference type="InterPro" id="IPR024881">
    <property type="entry name" value="Tip"/>
</dbReference>
<keyword evidence="5 8" id="KW-1133">Transmembrane helix</keyword>
<dbReference type="InterPro" id="IPR013517">
    <property type="entry name" value="FG-GAP"/>
</dbReference>
<gene>
    <name evidence="11" type="ORF">DFH94DRAFT_768573</name>
</gene>
<dbReference type="OrthoDB" id="10022113at2759"/>
<evidence type="ECO:0000313" key="11">
    <source>
        <dbReference type="EMBL" id="KAF8471613.1"/>
    </source>
</evidence>
<feature type="chain" id="PRO_5040143981" description="T-cell immunomodulatory protein TIP C2 domain-containing protein" evidence="9">
    <location>
        <begin position="29"/>
        <end position="662"/>
    </location>
</feature>